<feature type="compositionally biased region" description="Basic and acidic residues" evidence="1">
    <location>
        <begin position="120"/>
        <end position="130"/>
    </location>
</feature>
<proteinExistence type="predicted"/>
<feature type="region of interest" description="Disordered" evidence="1">
    <location>
        <begin position="1"/>
        <end position="22"/>
    </location>
</feature>
<dbReference type="Proteomes" id="UP001430193">
    <property type="component" value="Unassembled WGS sequence"/>
</dbReference>
<feature type="compositionally biased region" description="Low complexity" evidence="1">
    <location>
        <begin position="1"/>
        <end position="17"/>
    </location>
</feature>
<protein>
    <submittedName>
        <fullName evidence="2">Uncharacterized protein</fullName>
    </submittedName>
</protein>
<sequence>MSISTNVNQSNNTNFNQMYSDSLANGQSKEKLNQAKAALGGGQATYESLIAAMGELADKRLQDAQISIQQLEQGESSGGGDSTGGGGGGSKPSETMKATTEVQLAMGDIQAAQKTAESAAQEKKQQEGAQ</sequence>
<keyword evidence="3" id="KW-1185">Reference proteome</keyword>
<gene>
    <name evidence="2" type="ORF">ISS99_03090</name>
</gene>
<organism evidence="2 3">
    <name type="scientific">Dyella mobilis</name>
    <dbReference type="NCBI Taxonomy" id="1849582"/>
    <lineage>
        <taxon>Bacteria</taxon>
        <taxon>Pseudomonadati</taxon>
        <taxon>Pseudomonadota</taxon>
        <taxon>Gammaproteobacteria</taxon>
        <taxon>Lysobacterales</taxon>
        <taxon>Rhodanobacteraceae</taxon>
        <taxon>Dyella</taxon>
    </lineage>
</organism>
<name>A0ABS2KBD9_9GAMM</name>
<feature type="region of interest" description="Disordered" evidence="1">
    <location>
        <begin position="69"/>
        <end position="100"/>
    </location>
</feature>
<dbReference type="RefSeq" id="WP_204630121.1">
    <property type="nucleotide sequence ID" value="NZ_BSOC01000008.1"/>
</dbReference>
<evidence type="ECO:0000313" key="3">
    <source>
        <dbReference type="Proteomes" id="UP001430193"/>
    </source>
</evidence>
<feature type="compositionally biased region" description="Gly residues" evidence="1">
    <location>
        <begin position="76"/>
        <end position="90"/>
    </location>
</feature>
<evidence type="ECO:0000256" key="1">
    <source>
        <dbReference type="SAM" id="MobiDB-lite"/>
    </source>
</evidence>
<reference evidence="2" key="1">
    <citation type="submission" date="2020-10" db="EMBL/GenBank/DDBJ databases">
        <title>Phylogeny of dyella-like bacteria.</title>
        <authorList>
            <person name="Fu J."/>
        </authorList>
    </citation>
    <scope>NUCLEOTIDE SEQUENCE</scope>
    <source>
        <strain evidence="2">DHON07</strain>
    </source>
</reference>
<feature type="region of interest" description="Disordered" evidence="1">
    <location>
        <begin position="111"/>
        <end position="130"/>
    </location>
</feature>
<evidence type="ECO:0000313" key="2">
    <source>
        <dbReference type="EMBL" id="MBM7128497.1"/>
    </source>
</evidence>
<dbReference type="EMBL" id="JADIKF010000034">
    <property type="protein sequence ID" value="MBM7128497.1"/>
    <property type="molecule type" value="Genomic_DNA"/>
</dbReference>
<accession>A0ABS2KBD9</accession>
<comment type="caution">
    <text evidence="2">The sequence shown here is derived from an EMBL/GenBank/DDBJ whole genome shotgun (WGS) entry which is preliminary data.</text>
</comment>